<gene>
    <name evidence="3" type="ORF">A0H81_15035</name>
</gene>
<evidence type="ECO:0000313" key="3">
    <source>
        <dbReference type="EMBL" id="OBZ62674.1"/>
    </source>
</evidence>
<feature type="transmembrane region" description="Helical" evidence="2">
    <location>
        <begin position="117"/>
        <end position="134"/>
    </location>
</feature>
<reference evidence="3 4" key="1">
    <citation type="submission" date="2016-03" db="EMBL/GenBank/DDBJ databases">
        <title>Whole genome sequencing of Grifola frondosa 9006-11.</title>
        <authorList>
            <person name="Min B."/>
            <person name="Park H."/>
            <person name="Kim J.-G."/>
            <person name="Cho H."/>
            <person name="Oh Y.-L."/>
            <person name="Kong W.-S."/>
            <person name="Choi I.-G."/>
        </authorList>
    </citation>
    <scope>NUCLEOTIDE SEQUENCE [LARGE SCALE GENOMIC DNA]</scope>
    <source>
        <strain evidence="3 4">9006-11</strain>
    </source>
</reference>
<dbReference type="EMBL" id="LUGG01000127">
    <property type="protein sequence ID" value="OBZ62674.1"/>
    <property type="molecule type" value="Genomic_DNA"/>
</dbReference>
<dbReference type="STRING" id="5627.A0A1C7LJK2"/>
<evidence type="ECO:0000256" key="2">
    <source>
        <dbReference type="SAM" id="Phobius"/>
    </source>
</evidence>
<keyword evidence="4" id="KW-1185">Reference proteome</keyword>
<comment type="caution">
    <text evidence="3">The sequence shown here is derived from an EMBL/GenBank/DDBJ whole genome shotgun (WGS) entry which is preliminary data.</text>
</comment>
<protein>
    <submittedName>
        <fullName evidence="3">Uncharacterized protein</fullName>
    </submittedName>
</protein>
<dbReference type="OrthoDB" id="4179406at2759"/>
<proteinExistence type="predicted"/>
<name>A0A1C7LJK2_GRIFR</name>
<feature type="compositionally biased region" description="Basic residues" evidence="1">
    <location>
        <begin position="48"/>
        <end position="57"/>
    </location>
</feature>
<feature type="compositionally biased region" description="Low complexity" evidence="1">
    <location>
        <begin position="58"/>
        <end position="80"/>
    </location>
</feature>
<feature type="region of interest" description="Disordered" evidence="1">
    <location>
        <begin position="1"/>
        <end position="80"/>
    </location>
</feature>
<dbReference type="AlphaFoldDB" id="A0A1C7LJK2"/>
<keyword evidence="2" id="KW-1133">Transmembrane helix</keyword>
<dbReference type="Proteomes" id="UP000092993">
    <property type="component" value="Unassembled WGS sequence"/>
</dbReference>
<accession>A0A1C7LJK2</accession>
<evidence type="ECO:0000313" key="4">
    <source>
        <dbReference type="Proteomes" id="UP000092993"/>
    </source>
</evidence>
<dbReference type="OMA" id="FHMPRID"/>
<keyword evidence="2" id="KW-0472">Membrane</keyword>
<organism evidence="3 4">
    <name type="scientific">Grifola frondosa</name>
    <name type="common">Maitake</name>
    <name type="synonym">Polyporus frondosus</name>
    <dbReference type="NCBI Taxonomy" id="5627"/>
    <lineage>
        <taxon>Eukaryota</taxon>
        <taxon>Fungi</taxon>
        <taxon>Dikarya</taxon>
        <taxon>Basidiomycota</taxon>
        <taxon>Agaricomycotina</taxon>
        <taxon>Agaricomycetes</taxon>
        <taxon>Polyporales</taxon>
        <taxon>Grifolaceae</taxon>
        <taxon>Grifola</taxon>
    </lineage>
</organism>
<feature type="compositionally biased region" description="Low complexity" evidence="1">
    <location>
        <begin position="33"/>
        <end position="47"/>
    </location>
</feature>
<keyword evidence="2" id="KW-0812">Transmembrane</keyword>
<evidence type="ECO:0000256" key="1">
    <source>
        <dbReference type="SAM" id="MobiDB-lite"/>
    </source>
</evidence>
<sequence>MSLKDDEAPVSDREPLDDDSWEDVPGPDRTRSHLSPSSPSPTTSARTAARRRRRGRATRSPQTPSLRRLPPARPPLRQSPTLDTAQLQEALTAGTWHAARYTLDVLSTALRLLRRPLAVLIFLWLLGVLFARLSHTFRTVFAPFCIVPGISRTSMCIVAPPPDAARRPRWADYPRLVDVQSTTFEQLLDEAAGGSGLSLEIKKAEMATTDLVTLVRVSDLRSRDVLASALVDFVEEARRTGRGLQKLTAKINGAVDSIMAVNDYALRTIEAANAKSSALSIIWPFGVSPPAKEVVVATFNDAMGMLAAQMERIILEAELSLARLERLEQLLTVLHELVAREDASLVSAKSELLSELWTLLGGNRRTLRRYQNHLQLLRDLGAYRARALAHVAAALQTLRSMSEDMEDLRERVAAPELVAQRIPVEVHMRSIRSGMERLREGRLRAKEKEEFLVRRVLGSRRRTVRSGEINVERVLGPSGHHAFG</sequence>
<feature type="compositionally biased region" description="Basic and acidic residues" evidence="1">
    <location>
        <begin position="1"/>
        <end position="14"/>
    </location>
</feature>